<feature type="transmembrane region" description="Helical" evidence="6">
    <location>
        <begin position="48"/>
        <end position="68"/>
    </location>
</feature>
<dbReference type="AlphaFoldDB" id="A0A1M4PQV1"/>
<reference evidence="7 8" key="1">
    <citation type="submission" date="2016-11" db="EMBL/GenBank/DDBJ databases">
        <authorList>
            <person name="Manzoor S."/>
        </authorList>
    </citation>
    <scope>NUCLEOTIDE SEQUENCE [LARGE SCALE GENOMIC DNA]</scope>
    <source>
        <strain evidence="7">Clostridium ultunense strain Esp</strain>
    </source>
</reference>
<dbReference type="Proteomes" id="UP000245423">
    <property type="component" value="Chromosome 1"/>
</dbReference>
<evidence type="ECO:0000256" key="1">
    <source>
        <dbReference type="ARBA" id="ARBA00003408"/>
    </source>
</evidence>
<gene>
    <name evidence="7" type="ORF">CUESP1_2502</name>
</gene>
<evidence type="ECO:0000256" key="2">
    <source>
        <dbReference type="ARBA" id="ARBA00010199"/>
    </source>
</evidence>
<dbReference type="EMBL" id="LT669839">
    <property type="protein sequence ID" value="SHD77848.1"/>
    <property type="molecule type" value="Genomic_DNA"/>
</dbReference>
<dbReference type="PANTHER" id="PTHR43298:SF2">
    <property type="entry name" value="FMN_FAD EXPORTER YEEO-RELATED"/>
    <property type="match status" value="1"/>
</dbReference>
<dbReference type="PANTHER" id="PTHR43298">
    <property type="entry name" value="MULTIDRUG RESISTANCE PROTEIN NORM-RELATED"/>
    <property type="match status" value="1"/>
</dbReference>
<comment type="similarity">
    <text evidence="2">Belongs to the multi antimicrobial extrusion (MATE) (TC 2.A.66.1) family.</text>
</comment>
<feature type="transmembrane region" description="Helical" evidence="6">
    <location>
        <begin position="130"/>
        <end position="149"/>
    </location>
</feature>
<keyword evidence="6" id="KW-0472">Membrane</keyword>
<protein>
    <recommendedName>
        <fullName evidence="3">Probable multidrug resistance protein NorM</fullName>
    </recommendedName>
    <alternativeName>
        <fullName evidence="5">Multidrug-efflux transporter</fullName>
    </alternativeName>
</protein>
<organism evidence="7 8">
    <name type="scientific">[Clostridium] ultunense Esp</name>
    <dbReference type="NCBI Taxonomy" id="1288971"/>
    <lineage>
        <taxon>Bacteria</taxon>
        <taxon>Bacillati</taxon>
        <taxon>Bacillota</taxon>
        <taxon>Tissierellia</taxon>
        <taxon>Tissierellales</taxon>
        <taxon>Tepidimicrobiaceae</taxon>
        <taxon>Schnuerera</taxon>
    </lineage>
</organism>
<evidence type="ECO:0000313" key="8">
    <source>
        <dbReference type="Proteomes" id="UP000245423"/>
    </source>
</evidence>
<keyword evidence="6" id="KW-1133">Transmembrane helix</keyword>
<evidence type="ECO:0000256" key="4">
    <source>
        <dbReference type="ARBA" id="ARBA00022448"/>
    </source>
</evidence>
<name>A0A1M4PQV1_9FIRM</name>
<dbReference type="InterPro" id="IPR002528">
    <property type="entry name" value="MATE_fam"/>
</dbReference>
<sequence>MENNRKLIEGNITSALVKLALPIMATSFVQMAYNMMDMIWLGRVSTKAVAASGTAGFFTWLGTAFLMVPKIGAEVGVAQSYGREDMESAKRYVKNTLQLDTIIALIYSLILIVFRHQIIGFFNLGDSEVIQMAIDYLVIISFGLIILFFKSSFFRNL</sequence>
<keyword evidence="6" id="KW-0812">Transmembrane</keyword>
<dbReference type="RefSeq" id="WP_243473900.1">
    <property type="nucleotide sequence ID" value="NZ_LT669839.1"/>
</dbReference>
<dbReference type="GO" id="GO:0005886">
    <property type="term" value="C:plasma membrane"/>
    <property type="evidence" value="ECO:0007669"/>
    <property type="project" value="TreeGrafter"/>
</dbReference>
<proteinExistence type="inferred from homology"/>
<evidence type="ECO:0000256" key="5">
    <source>
        <dbReference type="ARBA" id="ARBA00031636"/>
    </source>
</evidence>
<dbReference type="InterPro" id="IPR050222">
    <property type="entry name" value="MATE_MdtK"/>
</dbReference>
<dbReference type="GO" id="GO:0042910">
    <property type="term" value="F:xenobiotic transmembrane transporter activity"/>
    <property type="evidence" value="ECO:0007669"/>
    <property type="project" value="InterPro"/>
</dbReference>
<accession>A0A1M4PQV1</accession>
<feature type="transmembrane region" description="Helical" evidence="6">
    <location>
        <begin position="99"/>
        <end position="118"/>
    </location>
</feature>
<keyword evidence="4" id="KW-0813">Transport</keyword>
<evidence type="ECO:0000313" key="7">
    <source>
        <dbReference type="EMBL" id="SHD77848.1"/>
    </source>
</evidence>
<keyword evidence="8" id="KW-1185">Reference proteome</keyword>
<evidence type="ECO:0000256" key="6">
    <source>
        <dbReference type="SAM" id="Phobius"/>
    </source>
</evidence>
<evidence type="ECO:0000256" key="3">
    <source>
        <dbReference type="ARBA" id="ARBA00020268"/>
    </source>
</evidence>
<dbReference type="Pfam" id="PF01554">
    <property type="entry name" value="MatE"/>
    <property type="match status" value="1"/>
</dbReference>
<feature type="transmembrane region" description="Helical" evidence="6">
    <location>
        <begin position="12"/>
        <end position="33"/>
    </location>
</feature>
<comment type="function">
    <text evidence="1">Multidrug efflux pump.</text>
</comment>
<dbReference type="GO" id="GO:0015297">
    <property type="term" value="F:antiporter activity"/>
    <property type="evidence" value="ECO:0007669"/>
    <property type="project" value="InterPro"/>
</dbReference>